<dbReference type="InterPro" id="IPR042171">
    <property type="entry name" value="Acyl-CoA_hotdog"/>
</dbReference>
<dbReference type="CDD" id="cd03445">
    <property type="entry name" value="Thioesterase_II_repeat2"/>
    <property type="match status" value="1"/>
</dbReference>
<dbReference type="EMBL" id="ML995489">
    <property type="protein sequence ID" value="KAF2140543.1"/>
    <property type="molecule type" value="Genomic_DNA"/>
</dbReference>
<dbReference type="PANTHER" id="PTHR11066">
    <property type="entry name" value="ACYL-COA THIOESTERASE"/>
    <property type="match status" value="1"/>
</dbReference>
<dbReference type="PANTHER" id="PTHR11066:SF64">
    <property type="entry name" value="ACYL-COA THIOESTERASE (AFU_ORTHOLOGUE AFUA_1G12060)"/>
    <property type="match status" value="1"/>
</dbReference>
<dbReference type="Pfam" id="PF13622">
    <property type="entry name" value="4HBT_3"/>
    <property type="match status" value="1"/>
</dbReference>
<evidence type="ECO:0008006" key="7">
    <source>
        <dbReference type="Google" id="ProtNLM"/>
    </source>
</evidence>
<keyword evidence="2" id="KW-0378">Hydrolase</keyword>
<sequence>MAGDNSIHGNRYTPFAELMRLERTGDLTFKSVTKGYGIANSSRSYGGHVYAQAVWAAAQTVNEGLVVHTVTGFFTREGKTNVPFVYKVRRIKDGRRFCTRTVEVVQEPEKGVCFTCTCSFKRDEPDVVNYQETVNLKEKYKLALGDKQPHEWPEAPGVDSPWYWKKSAADDKFNDVFPGLSLRKVDMTPYNATLQPLERRQLQLYSAIGRMPPVGEQANLHACAHLYASDRNSLFIIPNHLDVGDGYTEMASLSHTVVFHVGSQGLDMGSGRWYCQEARMTRATSDRGLHESRIWSDGGGHVASTWQDGLVRIGDGKLHRSLGVLADGRWSKGKL</sequence>
<dbReference type="Pfam" id="PF20789">
    <property type="entry name" value="4HBT_3C"/>
    <property type="match status" value="1"/>
</dbReference>
<accession>A0A6A6BB11</accession>
<evidence type="ECO:0000313" key="5">
    <source>
        <dbReference type="EMBL" id="KAF2140543.1"/>
    </source>
</evidence>
<dbReference type="AlphaFoldDB" id="A0A6A6BB11"/>
<dbReference type="InterPro" id="IPR029069">
    <property type="entry name" value="HotDog_dom_sf"/>
</dbReference>
<comment type="similarity">
    <text evidence="1">Belongs to the C/M/P thioester hydrolase family.</text>
</comment>
<dbReference type="GO" id="GO:0005782">
    <property type="term" value="C:peroxisomal matrix"/>
    <property type="evidence" value="ECO:0007669"/>
    <property type="project" value="UniProtKB-SubCell"/>
</dbReference>
<evidence type="ECO:0000256" key="2">
    <source>
        <dbReference type="ARBA" id="ARBA00022801"/>
    </source>
</evidence>
<dbReference type="CDD" id="cd03444">
    <property type="entry name" value="Thioesterase_II_repeat1"/>
    <property type="match status" value="1"/>
</dbReference>
<dbReference type="SUPFAM" id="SSF54637">
    <property type="entry name" value="Thioesterase/thiol ester dehydrase-isomerase"/>
    <property type="match status" value="2"/>
</dbReference>
<evidence type="ECO:0000259" key="4">
    <source>
        <dbReference type="Pfam" id="PF20789"/>
    </source>
</evidence>
<evidence type="ECO:0000256" key="1">
    <source>
        <dbReference type="ARBA" id="ARBA00006538"/>
    </source>
</evidence>
<reference evidence="5" key="1">
    <citation type="journal article" date="2020" name="Stud. Mycol.">
        <title>101 Dothideomycetes genomes: a test case for predicting lifestyles and emergence of pathogens.</title>
        <authorList>
            <person name="Haridas S."/>
            <person name="Albert R."/>
            <person name="Binder M."/>
            <person name="Bloem J."/>
            <person name="Labutti K."/>
            <person name="Salamov A."/>
            <person name="Andreopoulos B."/>
            <person name="Baker S."/>
            <person name="Barry K."/>
            <person name="Bills G."/>
            <person name="Bluhm B."/>
            <person name="Cannon C."/>
            <person name="Castanera R."/>
            <person name="Culley D."/>
            <person name="Daum C."/>
            <person name="Ezra D."/>
            <person name="Gonzalez J."/>
            <person name="Henrissat B."/>
            <person name="Kuo A."/>
            <person name="Liang C."/>
            <person name="Lipzen A."/>
            <person name="Lutzoni F."/>
            <person name="Magnuson J."/>
            <person name="Mondo S."/>
            <person name="Nolan M."/>
            <person name="Ohm R."/>
            <person name="Pangilinan J."/>
            <person name="Park H.-J."/>
            <person name="Ramirez L."/>
            <person name="Alfaro M."/>
            <person name="Sun H."/>
            <person name="Tritt A."/>
            <person name="Yoshinaga Y."/>
            <person name="Zwiers L.-H."/>
            <person name="Turgeon B."/>
            <person name="Goodwin S."/>
            <person name="Spatafora J."/>
            <person name="Crous P."/>
            <person name="Grigoriev I."/>
        </authorList>
    </citation>
    <scope>NUCLEOTIDE SEQUENCE</scope>
    <source>
        <strain evidence="5">CBS 121167</strain>
    </source>
</reference>
<organism evidence="5 6">
    <name type="scientific">Aplosporella prunicola CBS 121167</name>
    <dbReference type="NCBI Taxonomy" id="1176127"/>
    <lineage>
        <taxon>Eukaryota</taxon>
        <taxon>Fungi</taxon>
        <taxon>Dikarya</taxon>
        <taxon>Ascomycota</taxon>
        <taxon>Pezizomycotina</taxon>
        <taxon>Dothideomycetes</taxon>
        <taxon>Dothideomycetes incertae sedis</taxon>
        <taxon>Botryosphaeriales</taxon>
        <taxon>Aplosporellaceae</taxon>
        <taxon>Aplosporella</taxon>
    </lineage>
</organism>
<feature type="domain" description="Acyl-CoA thioesterase-like N-terminal HotDog" evidence="3">
    <location>
        <begin position="44"/>
        <end position="120"/>
    </location>
</feature>
<name>A0A6A6BB11_9PEZI</name>
<evidence type="ECO:0000313" key="6">
    <source>
        <dbReference type="Proteomes" id="UP000799438"/>
    </source>
</evidence>
<proteinExistence type="inferred from homology"/>
<feature type="domain" description="Acyl-CoA thioesterase-like C-terminal" evidence="4">
    <location>
        <begin position="213"/>
        <end position="311"/>
    </location>
</feature>
<keyword evidence="6" id="KW-1185">Reference proteome</keyword>
<gene>
    <name evidence="5" type="ORF">K452DRAFT_288621</name>
</gene>
<dbReference type="InterPro" id="IPR049449">
    <property type="entry name" value="TesB_ACOT8-like_N"/>
</dbReference>
<dbReference type="GeneID" id="54298194"/>
<dbReference type="Proteomes" id="UP000799438">
    <property type="component" value="Unassembled WGS sequence"/>
</dbReference>
<dbReference type="OrthoDB" id="68328at2759"/>
<dbReference type="GO" id="GO:0009062">
    <property type="term" value="P:fatty acid catabolic process"/>
    <property type="evidence" value="ECO:0007669"/>
    <property type="project" value="TreeGrafter"/>
</dbReference>
<dbReference type="RefSeq" id="XP_033396256.1">
    <property type="nucleotide sequence ID" value="XM_033540698.1"/>
</dbReference>
<dbReference type="Gene3D" id="2.40.160.210">
    <property type="entry name" value="Acyl-CoA thioesterase, double hotdog domain"/>
    <property type="match status" value="1"/>
</dbReference>
<evidence type="ECO:0000259" key="3">
    <source>
        <dbReference type="Pfam" id="PF13622"/>
    </source>
</evidence>
<dbReference type="InterPro" id="IPR003703">
    <property type="entry name" value="Acyl_CoA_thio"/>
</dbReference>
<dbReference type="InterPro" id="IPR049450">
    <property type="entry name" value="ACOT8-like_C"/>
</dbReference>
<dbReference type="GO" id="GO:0047617">
    <property type="term" value="F:fatty acyl-CoA hydrolase activity"/>
    <property type="evidence" value="ECO:0007669"/>
    <property type="project" value="InterPro"/>
</dbReference>
<dbReference type="GO" id="GO:0006637">
    <property type="term" value="P:acyl-CoA metabolic process"/>
    <property type="evidence" value="ECO:0007669"/>
    <property type="project" value="InterPro"/>
</dbReference>
<protein>
    <recommendedName>
        <fullName evidence="7">Acyl-CoA thioesterase II</fullName>
    </recommendedName>
</protein>